<feature type="region of interest" description="Disordered" evidence="3">
    <location>
        <begin position="266"/>
        <end position="295"/>
    </location>
</feature>
<evidence type="ECO:0000259" key="4">
    <source>
        <dbReference type="SMART" id="SM00256"/>
    </source>
</evidence>
<feature type="compositionally biased region" description="Polar residues" evidence="3">
    <location>
        <begin position="286"/>
        <end position="295"/>
    </location>
</feature>
<evidence type="ECO:0000256" key="3">
    <source>
        <dbReference type="SAM" id="MobiDB-lite"/>
    </source>
</evidence>
<sequence length="652" mass="73565">MRGGTLHHISDRFHNTMISNRLCIPVQDMIDIVSVKKTKNTVSEHVRHTGSFSPPGHHCRREYRRHPPRRLCKVPFRRVNHHQIPLPLVHLLRQIVKCKPALVVPFQSGTRRPARLLLPVVLEKLISLLELCPVADGVGVEVRGGGENGVEPLRVLFQEEGGAEHADLSGYGLEREGVSETQNCKRRRRRRRKKREAAMLRHLIAHLHQLLHTSSTTSPTSPSSSFILHPSSLHNHPRWSFLDIDDNSVDDCCGLVMAAGKSGNLRMVEPLKHPSTKKPRRDQSRGKSSGRSSMTEVMEQQIWKDFPEDLIEAVIARLPIATFFRFRSVCWRWNSLLNSPSFSQHCAQVQHANPWFYIVTQERANSGAMYDPSIKKWYHPAVSALPSKLILFPVASAGGLVCFLEIGQRNFFVCNPLTQSFKELPARSVKVWSPVAVGMTANGNLTGAGYKILWVTCDGEYEVYDSMRKSWSRPGNMPVGIKLPLALNFKSQSISIDSTIYFMHSDPEGIVSYDMATGVWKQYIIPAPLHLTDHTLAECDGRIMLVGLLTKNAATCVCIWELQKMTLLWKEVDRMPNEWCLDLYGKHIKMTCLGNKGLLMLSLRSKHMNRLVTYNIASREWLKVPGCVAPRGRKRQSIACGTAFHPCLTAVA</sequence>
<evidence type="ECO:0000256" key="1">
    <source>
        <dbReference type="ARBA" id="ARBA00022441"/>
    </source>
</evidence>
<evidence type="ECO:0000313" key="6">
    <source>
        <dbReference type="Proteomes" id="UP000289738"/>
    </source>
</evidence>
<name>A0A445DL96_ARAHY</name>
<keyword evidence="6" id="KW-1185">Reference proteome</keyword>
<dbReference type="PANTHER" id="PTHR31672">
    <property type="entry name" value="BNACNNG10540D PROTEIN"/>
    <property type="match status" value="1"/>
</dbReference>
<accession>A0A445DL96</accession>
<dbReference type="InterPro" id="IPR011043">
    <property type="entry name" value="Gal_Oxase/kelch_b-propeller"/>
</dbReference>
<dbReference type="Gene3D" id="2.120.10.80">
    <property type="entry name" value="Kelch-type beta propeller"/>
    <property type="match status" value="1"/>
</dbReference>
<dbReference type="CDD" id="cd22157">
    <property type="entry name" value="F-box_AtFBW1-like"/>
    <property type="match status" value="1"/>
</dbReference>
<dbReference type="Gene3D" id="1.20.1280.50">
    <property type="match status" value="1"/>
</dbReference>
<dbReference type="AlphaFoldDB" id="A0A445DL96"/>
<gene>
    <name evidence="5" type="ORF">Ahy_A03g010155</name>
</gene>
<evidence type="ECO:0000256" key="2">
    <source>
        <dbReference type="ARBA" id="ARBA00022737"/>
    </source>
</evidence>
<dbReference type="FunFam" id="1.20.1280.50:FF:000008">
    <property type="entry name" value="F-box only protein 6"/>
    <property type="match status" value="1"/>
</dbReference>
<dbReference type="EMBL" id="SDMP01000003">
    <property type="protein sequence ID" value="RYR64001.1"/>
    <property type="molecule type" value="Genomic_DNA"/>
</dbReference>
<dbReference type="InterPro" id="IPR050796">
    <property type="entry name" value="SCF_F-box_component"/>
</dbReference>
<dbReference type="SMART" id="SM00256">
    <property type="entry name" value="FBOX"/>
    <property type="match status" value="1"/>
</dbReference>
<dbReference type="SUPFAM" id="SSF81383">
    <property type="entry name" value="F-box domain"/>
    <property type="match status" value="1"/>
</dbReference>
<reference evidence="5 6" key="1">
    <citation type="submission" date="2019-01" db="EMBL/GenBank/DDBJ databases">
        <title>Sequencing of cultivated peanut Arachis hypogaea provides insights into genome evolution and oil improvement.</title>
        <authorList>
            <person name="Chen X."/>
        </authorList>
    </citation>
    <scope>NUCLEOTIDE SEQUENCE [LARGE SCALE GENOMIC DNA]</scope>
    <source>
        <strain evidence="6">cv. Fuhuasheng</strain>
        <tissue evidence="5">Leaves</tissue>
    </source>
</reference>
<dbReference type="InterPro" id="IPR036047">
    <property type="entry name" value="F-box-like_dom_sf"/>
</dbReference>
<comment type="caution">
    <text evidence="5">The sequence shown here is derived from an EMBL/GenBank/DDBJ whole genome shotgun (WGS) entry which is preliminary data.</text>
</comment>
<organism evidence="5 6">
    <name type="scientific">Arachis hypogaea</name>
    <name type="common">Peanut</name>
    <dbReference type="NCBI Taxonomy" id="3818"/>
    <lineage>
        <taxon>Eukaryota</taxon>
        <taxon>Viridiplantae</taxon>
        <taxon>Streptophyta</taxon>
        <taxon>Embryophyta</taxon>
        <taxon>Tracheophyta</taxon>
        <taxon>Spermatophyta</taxon>
        <taxon>Magnoliopsida</taxon>
        <taxon>eudicotyledons</taxon>
        <taxon>Gunneridae</taxon>
        <taxon>Pentapetalae</taxon>
        <taxon>rosids</taxon>
        <taxon>fabids</taxon>
        <taxon>Fabales</taxon>
        <taxon>Fabaceae</taxon>
        <taxon>Papilionoideae</taxon>
        <taxon>50 kb inversion clade</taxon>
        <taxon>dalbergioids sensu lato</taxon>
        <taxon>Dalbergieae</taxon>
        <taxon>Pterocarpus clade</taxon>
        <taxon>Arachis</taxon>
    </lineage>
</organism>
<evidence type="ECO:0000313" key="5">
    <source>
        <dbReference type="EMBL" id="RYR64001.1"/>
    </source>
</evidence>
<dbReference type="Pfam" id="PF24750">
    <property type="entry name" value="b-prop_At3g26010-like"/>
    <property type="match status" value="1"/>
</dbReference>
<dbReference type="SUPFAM" id="SSF50965">
    <property type="entry name" value="Galactose oxidase, central domain"/>
    <property type="match status" value="1"/>
</dbReference>
<protein>
    <recommendedName>
        <fullName evidence="4">F-box domain-containing protein</fullName>
    </recommendedName>
</protein>
<keyword evidence="1" id="KW-0880">Kelch repeat</keyword>
<dbReference type="FunFam" id="2.120.10.80:FF:000059">
    <property type="entry name" value="F-box only protein 6"/>
    <property type="match status" value="1"/>
</dbReference>
<feature type="domain" description="F-box" evidence="4">
    <location>
        <begin position="306"/>
        <end position="346"/>
    </location>
</feature>
<dbReference type="Pfam" id="PF00646">
    <property type="entry name" value="F-box"/>
    <property type="match status" value="1"/>
</dbReference>
<dbReference type="Proteomes" id="UP000289738">
    <property type="component" value="Chromosome A03"/>
</dbReference>
<dbReference type="InterPro" id="IPR056592">
    <property type="entry name" value="Beta-prop_At3g26010-like"/>
</dbReference>
<dbReference type="PANTHER" id="PTHR31672:SF12">
    <property type="entry name" value="F-BOX DOMAIN-CONTAINING PROTEIN"/>
    <property type="match status" value="1"/>
</dbReference>
<dbReference type="InterPro" id="IPR015915">
    <property type="entry name" value="Kelch-typ_b-propeller"/>
</dbReference>
<dbReference type="InterPro" id="IPR001810">
    <property type="entry name" value="F-box_dom"/>
</dbReference>
<keyword evidence="2" id="KW-0677">Repeat</keyword>
<proteinExistence type="predicted"/>